<dbReference type="SUPFAM" id="SSF54593">
    <property type="entry name" value="Glyoxalase/Bleomycin resistance protein/Dihydroxybiphenyl dioxygenase"/>
    <property type="match status" value="1"/>
</dbReference>
<dbReference type="STRING" id="1043003.A0A074VX72"/>
<dbReference type="InterPro" id="IPR037523">
    <property type="entry name" value="VOC_core"/>
</dbReference>
<dbReference type="RefSeq" id="XP_040882443.1">
    <property type="nucleotide sequence ID" value="XM_041020658.1"/>
</dbReference>
<keyword evidence="4" id="KW-1185">Reference proteome</keyword>
<feature type="domain" description="VOC" evidence="2">
    <location>
        <begin position="7"/>
        <end position="135"/>
    </location>
</feature>
<protein>
    <submittedName>
        <fullName evidence="3">Glyoxalase/Bleomycin resistance protein/Dihydroxybiphenyl dioxygenase</fullName>
    </submittedName>
</protein>
<dbReference type="HOGENOM" id="CLU_046006_4_3_1"/>
<organism evidence="3 4">
    <name type="scientific">Aureobasidium melanogenum (strain CBS 110374)</name>
    <name type="common">Aureobasidium pullulans var. melanogenum</name>
    <dbReference type="NCBI Taxonomy" id="1043003"/>
    <lineage>
        <taxon>Eukaryota</taxon>
        <taxon>Fungi</taxon>
        <taxon>Dikarya</taxon>
        <taxon>Ascomycota</taxon>
        <taxon>Pezizomycotina</taxon>
        <taxon>Dothideomycetes</taxon>
        <taxon>Dothideomycetidae</taxon>
        <taxon>Dothideales</taxon>
        <taxon>Saccotheciaceae</taxon>
        <taxon>Aureobasidium</taxon>
    </lineage>
</organism>
<dbReference type="Proteomes" id="UP000030672">
    <property type="component" value="Unassembled WGS sequence"/>
</dbReference>
<dbReference type="EMBL" id="KL584827">
    <property type="protein sequence ID" value="KEQ65420.1"/>
    <property type="molecule type" value="Genomic_DNA"/>
</dbReference>
<dbReference type="CDD" id="cd07253">
    <property type="entry name" value="GLOD5"/>
    <property type="match status" value="1"/>
</dbReference>
<dbReference type="PROSITE" id="PS51819">
    <property type="entry name" value="VOC"/>
    <property type="match status" value="1"/>
</dbReference>
<reference evidence="3 4" key="1">
    <citation type="journal article" date="2014" name="BMC Genomics">
        <title>Genome sequencing of four Aureobasidium pullulans varieties: biotechnological potential, stress tolerance, and description of new species.</title>
        <authorList>
            <person name="Gostin Ar C."/>
            <person name="Ohm R.A."/>
            <person name="Kogej T."/>
            <person name="Sonjak S."/>
            <person name="Turk M."/>
            <person name="Zajc J."/>
            <person name="Zalar P."/>
            <person name="Grube M."/>
            <person name="Sun H."/>
            <person name="Han J."/>
            <person name="Sharma A."/>
            <person name="Chiniquy J."/>
            <person name="Ngan C.Y."/>
            <person name="Lipzen A."/>
            <person name="Barry K."/>
            <person name="Grigoriev I.V."/>
            <person name="Gunde-Cimerman N."/>
        </authorList>
    </citation>
    <scope>NUCLEOTIDE SEQUENCE [LARGE SCALE GENOMIC DNA]</scope>
    <source>
        <strain evidence="3 4">CBS 110374</strain>
    </source>
</reference>
<comment type="similarity">
    <text evidence="1">Belongs to the glyoxalase I family.</text>
</comment>
<keyword evidence="3" id="KW-0223">Dioxygenase</keyword>
<dbReference type="InterPro" id="IPR029068">
    <property type="entry name" value="Glyas_Bleomycin-R_OHBP_Dase"/>
</dbReference>
<evidence type="ECO:0000313" key="3">
    <source>
        <dbReference type="EMBL" id="KEQ65420.1"/>
    </source>
</evidence>
<dbReference type="InterPro" id="IPR004360">
    <property type="entry name" value="Glyas_Fos-R_dOase_dom"/>
</dbReference>
<name>A0A074VX72_AURM1</name>
<dbReference type="PANTHER" id="PTHR21366:SF14">
    <property type="entry name" value="GLYOXALASE DOMAIN-CONTAINING PROTEIN 5"/>
    <property type="match status" value="1"/>
</dbReference>
<evidence type="ECO:0000313" key="4">
    <source>
        <dbReference type="Proteomes" id="UP000030672"/>
    </source>
</evidence>
<sequence>MPFAVKALDHVVLTCRNINATVKFYNLLGMKHEVFRSSKDGPGVERHALSFGQQKLNLHQAGAEFEPKATLAKPGTADLCFITTTPITEVLAELQKEGLEILEEGKVVDRVGAVGKLKSVYTRDPDGNLIEVSNYV</sequence>
<dbReference type="InterPro" id="IPR050383">
    <property type="entry name" value="GlyoxalaseI/FosfomycinResist"/>
</dbReference>
<proteinExistence type="inferred from homology"/>
<keyword evidence="3" id="KW-0560">Oxidoreductase</keyword>
<dbReference type="Pfam" id="PF00903">
    <property type="entry name" value="Glyoxalase"/>
    <property type="match status" value="1"/>
</dbReference>
<dbReference type="Gene3D" id="3.10.180.10">
    <property type="entry name" value="2,3-Dihydroxybiphenyl 1,2-Dioxygenase, domain 1"/>
    <property type="match status" value="1"/>
</dbReference>
<dbReference type="GeneID" id="63914031"/>
<dbReference type="AlphaFoldDB" id="A0A074VX72"/>
<gene>
    <name evidence="3" type="ORF">M437DRAFT_42950</name>
</gene>
<dbReference type="GO" id="GO:0051213">
    <property type="term" value="F:dioxygenase activity"/>
    <property type="evidence" value="ECO:0007669"/>
    <property type="project" value="UniProtKB-KW"/>
</dbReference>
<accession>A0A074VX72</accession>
<dbReference type="PANTHER" id="PTHR21366">
    <property type="entry name" value="GLYOXALASE FAMILY PROTEIN"/>
    <property type="match status" value="1"/>
</dbReference>
<evidence type="ECO:0000256" key="1">
    <source>
        <dbReference type="ARBA" id="ARBA00010363"/>
    </source>
</evidence>
<evidence type="ECO:0000259" key="2">
    <source>
        <dbReference type="PROSITE" id="PS51819"/>
    </source>
</evidence>